<keyword evidence="2 5" id="KW-0812">Transmembrane</keyword>
<feature type="transmembrane region" description="Helical" evidence="5">
    <location>
        <begin position="585"/>
        <end position="606"/>
    </location>
</feature>
<dbReference type="PANTHER" id="PTHR24104:SF25">
    <property type="entry name" value="PROTEIN LIN-41"/>
    <property type="match status" value="1"/>
</dbReference>
<evidence type="ECO:0000256" key="3">
    <source>
        <dbReference type="ARBA" id="ARBA00022989"/>
    </source>
</evidence>
<gene>
    <name evidence="7" type="ORF">JRV97_09605</name>
</gene>
<sequence length="660" mass="76140">MKKILLIITIFTFNLLIFSNVPYKTYTMGPNNRLIETRTAFVPSKILTPNILNAEDLFVDNNGNIYIADTGNMRVLKINKDNKEESIGDFMMFMPTGVYVKNDKIYVADSGNFVVQIYDKEGQLLKEIDKPKEPLFGVKNLFIPLKLAVDDRGNIYVVSEGSTNGLVNLNEYGQFMNYFGANQPNVSLKMILQRLIYTGNNFLKIKPPSPTNLCIDKDGLVYTVTEGLNNNSIKKFNVAGINVFENKIFSPNKPVDIDTDKYNNIYVLTAEGKIVVLSSEGDLLFIFGGKETIYERKGLLKSPAAIDVGDDGKIYVLDKEKNNIIVYEPTEFAKNVFKANMFYVQGLYVEGKDLWEKVKNLNSTFMLAYKALAKAYFKEGNYSKSLEYFKLAGVKNDYSESFWQIRNEWLQKNLSKVIVFFVLLYIFLKILFYFDSKKNILSGLKIFINSIANKKIVSDILFLKYILKNPFDAFYEIKRKNRISIYSALILYGYLFLLKIFEIYFKGYIFNNVNIYRINIFSEFIGLYTPILLLIISNYLISEINDGEGKLQHIIIGGVYSLAPYLIFYPFLIILSNFITYNEAFLINFPNFIIISWSLIILFIMVKEIHNYSVSETVKIIFLTLFMVFVIVIIAFIIFVLFTQEIDFIKSIIMELIVRE</sequence>
<dbReference type="InterPro" id="IPR006977">
    <property type="entry name" value="Yip1_dom"/>
</dbReference>
<feature type="transmembrane region" description="Helical" evidence="5">
    <location>
        <begin position="483"/>
        <end position="505"/>
    </location>
</feature>
<dbReference type="Pfam" id="PF04893">
    <property type="entry name" value="Yip1"/>
    <property type="match status" value="1"/>
</dbReference>
<dbReference type="EMBL" id="CP069362">
    <property type="protein sequence ID" value="WGS64616.1"/>
    <property type="molecule type" value="Genomic_DNA"/>
</dbReference>
<evidence type="ECO:0000313" key="7">
    <source>
        <dbReference type="EMBL" id="WGS64616.1"/>
    </source>
</evidence>
<reference evidence="7 8" key="1">
    <citation type="submission" date="2021-02" db="EMBL/GenBank/DDBJ databases">
        <title>Characterization of Marinitoga sp. nov. str. BP5-C20A.</title>
        <authorList>
            <person name="Erauso G."/>
            <person name="Postec A."/>
        </authorList>
    </citation>
    <scope>NUCLEOTIDE SEQUENCE [LARGE SCALE GENOMIC DNA]</scope>
    <source>
        <strain evidence="7 8">BP5-C20A</strain>
    </source>
</reference>
<keyword evidence="3 5" id="KW-1133">Transmembrane helix</keyword>
<keyword evidence="8" id="KW-1185">Reference proteome</keyword>
<dbReference type="InterPro" id="IPR011042">
    <property type="entry name" value="6-blade_b-propeller_TolB-like"/>
</dbReference>
<dbReference type="Gene3D" id="2.120.10.30">
    <property type="entry name" value="TolB, C-terminal domain"/>
    <property type="match status" value="2"/>
</dbReference>
<name>A0ABY8PPU7_9BACT</name>
<feature type="transmembrane region" description="Helical" evidence="5">
    <location>
        <begin position="554"/>
        <end position="579"/>
    </location>
</feature>
<dbReference type="RefSeq" id="WP_280998415.1">
    <property type="nucleotide sequence ID" value="NZ_CP069362.1"/>
</dbReference>
<feature type="transmembrane region" description="Helical" evidence="5">
    <location>
        <begin position="414"/>
        <end position="434"/>
    </location>
</feature>
<protein>
    <submittedName>
        <fullName evidence="7">NHL repeat-containing protein</fullName>
    </submittedName>
</protein>
<dbReference type="InterPro" id="IPR011990">
    <property type="entry name" value="TPR-like_helical_dom_sf"/>
</dbReference>
<evidence type="ECO:0000256" key="2">
    <source>
        <dbReference type="ARBA" id="ARBA00022692"/>
    </source>
</evidence>
<dbReference type="Gene3D" id="1.25.40.10">
    <property type="entry name" value="Tetratricopeptide repeat domain"/>
    <property type="match status" value="1"/>
</dbReference>
<evidence type="ECO:0000259" key="6">
    <source>
        <dbReference type="Pfam" id="PF04893"/>
    </source>
</evidence>
<feature type="transmembrane region" description="Helical" evidence="5">
    <location>
        <begin position="618"/>
        <end position="642"/>
    </location>
</feature>
<comment type="subcellular location">
    <subcellularLocation>
        <location evidence="1">Membrane</location>
        <topology evidence="1">Multi-pass membrane protein</topology>
    </subcellularLocation>
</comment>
<evidence type="ECO:0000313" key="8">
    <source>
        <dbReference type="Proteomes" id="UP001232493"/>
    </source>
</evidence>
<dbReference type="SUPFAM" id="SSF101898">
    <property type="entry name" value="NHL repeat"/>
    <property type="match status" value="1"/>
</dbReference>
<feature type="transmembrane region" description="Helical" evidence="5">
    <location>
        <begin position="525"/>
        <end position="542"/>
    </location>
</feature>
<evidence type="ECO:0000256" key="4">
    <source>
        <dbReference type="ARBA" id="ARBA00023136"/>
    </source>
</evidence>
<evidence type="ECO:0000256" key="1">
    <source>
        <dbReference type="ARBA" id="ARBA00004141"/>
    </source>
</evidence>
<keyword evidence="4 5" id="KW-0472">Membrane</keyword>
<proteinExistence type="predicted"/>
<dbReference type="CDD" id="cd05819">
    <property type="entry name" value="NHL"/>
    <property type="match status" value="1"/>
</dbReference>
<evidence type="ECO:0000256" key="5">
    <source>
        <dbReference type="SAM" id="Phobius"/>
    </source>
</evidence>
<accession>A0ABY8PPU7</accession>
<feature type="domain" description="Yip1" evidence="6">
    <location>
        <begin position="465"/>
        <end position="635"/>
    </location>
</feature>
<dbReference type="Proteomes" id="UP001232493">
    <property type="component" value="Chromosome"/>
</dbReference>
<dbReference type="PANTHER" id="PTHR24104">
    <property type="entry name" value="E3 UBIQUITIN-PROTEIN LIGASE NHLRC1-RELATED"/>
    <property type="match status" value="1"/>
</dbReference>
<organism evidence="7 8">
    <name type="scientific">Marinitoga aeolica</name>
    <dbReference type="NCBI Taxonomy" id="2809031"/>
    <lineage>
        <taxon>Bacteria</taxon>
        <taxon>Thermotogati</taxon>
        <taxon>Thermotogota</taxon>
        <taxon>Thermotogae</taxon>
        <taxon>Petrotogales</taxon>
        <taxon>Petrotogaceae</taxon>
        <taxon>Marinitoga</taxon>
    </lineage>
</organism>
<dbReference type="SUPFAM" id="SSF48452">
    <property type="entry name" value="TPR-like"/>
    <property type="match status" value="1"/>
</dbReference>
<dbReference type="InterPro" id="IPR050952">
    <property type="entry name" value="TRIM-NHL_E3_ligases"/>
</dbReference>